<dbReference type="EMBL" id="CP021081">
    <property type="protein sequence ID" value="ASN80487.1"/>
    <property type="molecule type" value="Genomic_DNA"/>
</dbReference>
<comment type="similarity">
    <text evidence="2 6">Belongs to the glycosyltransferase 1 family. Bacterial/plant glycogen synthase subfamily.</text>
</comment>
<evidence type="ECO:0000256" key="2">
    <source>
        <dbReference type="ARBA" id="ARBA00010281"/>
    </source>
</evidence>
<dbReference type="EC" id="2.4.1.21" evidence="6"/>
<keyword evidence="5 6" id="KW-0320">Glycogen biosynthesis</keyword>
<dbReference type="InterPro" id="IPR013534">
    <property type="entry name" value="Starch_synth_cat_dom"/>
</dbReference>
<dbReference type="NCBIfam" id="TIGR02095">
    <property type="entry name" value="glgA"/>
    <property type="match status" value="1"/>
</dbReference>
<sequence length="448" mass="47973">MRVVHVASEVFPFSRSGGLGDVLGALPPVQARQGAEAVVLSPWYADLAGAPEEVWRGVVPGVGPVRVGRLTQDGVQFLFLGLEEFGRPGLYHDDDVWRFSQFGRAALPVLRALDLMPDVLHGHDWQAGLVVAHARLLGLRSVFTVHNLQYQGRWNLPEAAAWLGLPGGMLGVEGVEYHGDVNLMKAGLVFADHVTTVSPQYAQEITTAQYGEGLDGVMVRLTLEGRLSGILNGLDQDRWDPRTDPDIPTYADLKGKAAATAALRAELGLDGAPVLGTVSRLAGQKGMDLLLEALPDLTQDWNVVVLGGGDPLLTAAFRGWAQHPRVTFAEGLQEGLAHRIYAGAQAFAMPSRFEPCGLSQMIAMRYGTLPVVRETGGLVDTVPHDVGFRFSEATPEALTGAAAQALAALNDPAGWAARVERAMNLEFSWAGPAAQYLDLYRRVAGPAA</sequence>
<dbReference type="HAMAP" id="MF_00484">
    <property type="entry name" value="Glycogen_synth"/>
    <property type="match status" value="1"/>
</dbReference>
<dbReference type="Pfam" id="PF08323">
    <property type="entry name" value="Glyco_transf_5"/>
    <property type="match status" value="1"/>
</dbReference>
<accession>A0A221SV16</accession>
<reference evidence="8 9" key="1">
    <citation type="submission" date="2017-05" db="EMBL/GenBank/DDBJ databases">
        <title>The complete genome sequence of Deinococcus ficus isolated from the rhizosphere of the Ficus religiosa L. in Taiwan.</title>
        <authorList>
            <person name="Wu K.-M."/>
            <person name="Liao T.-L."/>
            <person name="Liu Y.-M."/>
            <person name="Young C.-C."/>
            <person name="Tsai S.-F."/>
        </authorList>
    </citation>
    <scope>NUCLEOTIDE SEQUENCE [LARGE SCALE GENOMIC DNA]</scope>
    <source>
        <strain evidence="8 9">CC-FR2-10</strain>
    </source>
</reference>
<evidence type="ECO:0000313" key="8">
    <source>
        <dbReference type="EMBL" id="ASN80487.1"/>
    </source>
</evidence>
<dbReference type="KEGG" id="dfc:DFI_05220"/>
<keyword evidence="3 6" id="KW-0328">Glycosyltransferase</keyword>
<organism evidence="8 9">
    <name type="scientific">Deinococcus ficus</name>
    <dbReference type="NCBI Taxonomy" id="317577"/>
    <lineage>
        <taxon>Bacteria</taxon>
        <taxon>Thermotogati</taxon>
        <taxon>Deinococcota</taxon>
        <taxon>Deinococci</taxon>
        <taxon>Deinococcales</taxon>
        <taxon>Deinococcaceae</taxon>
        <taxon>Deinococcus</taxon>
    </lineage>
</organism>
<feature type="binding site" evidence="6">
    <location>
        <position position="15"/>
    </location>
    <ligand>
        <name>ADP-alpha-D-glucose</name>
        <dbReference type="ChEBI" id="CHEBI:57498"/>
    </ligand>
</feature>
<dbReference type="RefSeq" id="WP_027464266.1">
    <property type="nucleotide sequence ID" value="NZ_CP021081.1"/>
</dbReference>
<dbReference type="PANTHER" id="PTHR45825">
    <property type="entry name" value="GRANULE-BOUND STARCH SYNTHASE 1, CHLOROPLASTIC/AMYLOPLASTIC"/>
    <property type="match status" value="1"/>
</dbReference>
<evidence type="ECO:0000256" key="1">
    <source>
        <dbReference type="ARBA" id="ARBA00001478"/>
    </source>
</evidence>
<comment type="catalytic activity">
    <reaction evidence="1 6">
        <text>[(1-&gt;4)-alpha-D-glucosyl](n) + ADP-alpha-D-glucose = [(1-&gt;4)-alpha-D-glucosyl](n+1) + ADP + H(+)</text>
        <dbReference type="Rhea" id="RHEA:18189"/>
        <dbReference type="Rhea" id="RHEA-COMP:9584"/>
        <dbReference type="Rhea" id="RHEA-COMP:9587"/>
        <dbReference type="ChEBI" id="CHEBI:15378"/>
        <dbReference type="ChEBI" id="CHEBI:15444"/>
        <dbReference type="ChEBI" id="CHEBI:57498"/>
        <dbReference type="ChEBI" id="CHEBI:456216"/>
        <dbReference type="EC" id="2.4.1.21"/>
    </reaction>
</comment>
<dbReference type="UniPathway" id="UPA00164"/>
<dbReference type="GO" id="GO:0009011">
    <property type="term" value="F:alpha-1,4-glucan glucosyltransferase (ADP-glucose donor) activity"/>
    <property type="evidence" value="ECO:0007669"/>
    <property type="project" value="UniProtKB-UniRule"/>
</dbReference>
<keyword evidence="4 6" id="KW-0808">Transferase</keyword>
<feature type="domain" description="Starch synthase catalytic" evidence="7">
    <location>
        <begin position="2"/>
        <end position="218"/>
    </location>
</feature>
<dbReference type="GO" id="GO:0004373">
    <property type="term" value="F:alpha-1,4-glucan glucosyltransferase (UDP-glucose donor) activity"/>
    <property type="evidence" value="ECO:0007669"/>
    <property type="project" value="InterPro"/>
</dbReference>
<evidence type="ECO:0000259" key="7">
    <source>
        <dbReference type="Pfam" id="PF08323"/>
    </source>
</evidence>
<keyword evidence="9" id="KW-1185">Reference proteome</keyword>
<dbReference type="STRING" id="317577.GCA_000419625_00095"/>
<evidence type="ECO:0000313" key="9">
    <source>
        <dbReference type="Proteomes" id="UP000259030"/>
    </source>
</evidence>
<dbReference type="CDD" id="cd03791">
    <property type="entry name" value="GT5_Glycogen_synthase_DULL1-like"/>
    <property type="match status" value="1"/>
</dbReference>
<dbReference type="Gene3D" id="3.40.50.2000">
    <property type="entry name" value="Glycogen Phosphorylase B"/>
    <property type="match status" value="2"/>
</dbReference>
<protein>
    <recommendedName>
        <fullName evidence="6">Glycogen synthase</fullName>
        <ecNumber evidence="6">2.4.1.21</ecNumber>
    </recommendedName>
    <alternativeName>
        <fullName evidence="6">Starch [bacterial glycogen] synthase</fullName>
    </alternativeName>
</protein>
<dbReference type="Proteomes" id="UP000259030">
    <property type="component" value="Chromosome"/>
</dbReference>
<dbReference type="PANTHER" id="PTHR45825:SF11">
    <property type="entry name" value="ALPHA AMYLASE DOMAIN-CONTAINING PROTEIN"/>
    <property type="match status" value="1"/>
</dbReference>
<comment type="pathway">
    <text evidence="6">Glycan biosynthesis; glycogen biosynthesis.</text>
</comment>
<evidence type="ECO:0000256" key="4">
    <source>
        <dbReference type="ARBA" id="ARBA00022679"/>
    </source>
</evidence>
<dbReference type="AlphaFoldDB" id="A0A221SV16"/>
<name>A0A221SV16_9DEIO</name>
<dbReference type="Pfam" id="PF13692">
    <property type="entry name" value="Glyco_trans_1_4"/>
    <property type="match status" value="1"/>
</dbReference>
<evidence type="ECO:0000256" key="5">
    <source>
        <dbReference type="ARBA" id="ARBA00023056"/>
    </source>
</evidence>
<evidence type="ECO:0000256" key="3">
    <source>
        <dbReference type="ARBA" id="ARBA00022676"/>
    </source>
</evidence>
<comment type="function">
    <text evidence="6">Synthesizes alpha-1,4-glucan chains using ADP-glucose.</text>
</comment>
<dbReference type="SUPFAM" id="SSF53756">
    <property type="entry name" value="UDP-Glycosyltransferase/glycogen phosphorylase"/>
    <property type="match status" value="1"/>
</dbReference>
<dbReference type="GO" id="GO:0005978">
    <property type="term" value="P:glycogen biosynthetic process"/>
    <property type="evidence" value="ECO:0007669"/>
    <property type="project" value="UniProtKB-UniRule"/>
</dbReference>
<dbReference type="InterPro" id="IPR011835">
    <property type="entry name" value="GS/SS"/>
</dbReference>
<evidence type="ECO:0000256" key="6">
    <source>
        <dbReference type="HAMAP-Rule" id="MF_00484"/>
    </source>
</evidence>
<gene>
    <name evidence="6" type="primary">glgA</name>
    <name evidence="8" type="ORF">DFI_05220</name>
</gene>
<proteinExistence type="inferred from homology"/>